<evidence type="ECO:0000256" key="4">
    <source>
        <dbReference type="ARBA" id="ARBA00023180"/>
    </source>
</evidence>
<organism evidence="9 10">
    <name type="scientific">Artemia franciscana</name>
    <name type="common">Brine shrimp</name>
    <name type="synonym">Artemia sanfranciscana</name>
    <dbReference type="NCBI Taxonomy" id="6661"/>
    <lineage>
        <taxon>Eukaryota</taxon>
        <taxon>Metazoa</taxon>
        <taxon>Ecdysozoa</taxon>
        <taxon>Arthropoda</taxon>
        <taxon>Crustacea</taxon>
        <taxon>Branchiopoda</taxon>
        <taxon>Anostraca</taxon>
        <taxon>Artemiidae</taxon>
        <taxon>Artemia</taxon>
    </lineage>
</organism>
<sequence length="663" mass="72818">MKFKGFFAMLAFALNCDALSLRGIKQSFEKQATETEVNPGGTAVMDCKVINKGGSCVWQKDRRLIGIYPGKYEWSGDPEQGDCSLKVLSARADLDDGLWECQVTASTFDSVDYLNSEPARLIVRAPPSSVEIYYNSSKDSTAIVTVNSETKNRIKCISEEGNPPPSLLWFLGNQQIDSAYDQSDDPLDGLSKGWRSILELDYTFRKDDNGKMLRCVANHEALTEKTLEAKAMLNVQYVPTISISQAPDDIEEANDSVFVTCVADANPPATIIWRKLGSPEIVSIQDKLEFIQINRTNSGTYTCEAKNELGASEVIQVEITVKYPPNDVKIEGVTNAPVTGVVGGSVRLECRADSVPKPHFSWFRKTDGQKEAILIGEKAGMGEYLVLNNVSYRDQGEYFCEASNKIKGNIRKARSKPAILRLSGPPEIGPRFSERTITVELGKDTTIHVEFCAEPAPHHLWRMGSTVITEGNGKFTPLALVPTRRPSCYEAKLAIQRVELEDAGTYEFHVDNSRGSAHATISLRVAEPVPLTAVVAVITGCLVFLILITLCLLYAFRSDRWCFRVKDELKSSADLLDNGKLNGHMKNGYVSASSSQSSVKSKASDLRYSDLQLPKSSNNGSMRSKADQVAHGLPSVTAIPSPKPEIIHITNGSISNLKDKVDV</sequence>
<dbReference type="GO" id="GO:0005886">
    <property type="term" value="C:plasma membrane"/>
    <property type="evidence" value="ECO:0007669"/>
    <property type="project" value="TreeGrafter"/>
</dbReference>
<name>A0AA88HJ68_ARTSF</name>
<feature type="domain" description="Ig-like" evidence="8">
    <location>
        <begin position="325"/>
        <end position="411"/>
    </location>
</feature>
<keyword evidence="4" id="KW-0325">Glycoprotein</keyword>
<feature type="transmembrane region" description="Helical" evidence="6">
    <location>
        <begin position="531"/>
        <end position="556"/>
    </location>
</feature>
<protein>
    <recommendedName>
        <fullName evidence="8">Ig-like domain-containing protein</fullName>
    </recommendedName>
</protein>
<dbReference type="InterPro" id="IPR007110">
    <property type="entry name" value="Ig-like_dom"/>
</dbReference>
<accession>A0AA88HJ68</accession>
<keyword evidence="2 6" id="KW-0472">Membrane</keyword>
<dbReference type="InterPro" id="IPR003598">
    <property type="entry name" value="Ig_sub2"/>
</dbReference>
<dbReference type="PANTHER" id="PTHR11640">
    <property type="entry name" value="NEPHRIN"/>
    <property type="match status" value="1"/>
</dbReference>
<evidence type="ECO:0000256" key="3">
    <source>
        <dbReference type="ARBA" id="ARBA00023157"/>
    </source>
</evidence>
<feature type="chain" id="PRO_5041714205" description="Ig-like domain-containing protein" evidence="7">
    <location>
        <begin position="19"/>
        <end position="663"/>
    </location>
</feature>
<dbReference type="Gene3D" id="2.60.40.10">
    <property type="entry name" value="Immunoglobulins"/>
    <property type="match status" value="5"/>
</dbReference>
<dbReference type="PROSITE" id="PS50835">
    <property type="entry name" value="IG_LIKE"/>
    <property type="match status" value="3"/>
</dbReference>
<reference evidence="9" key="1">
    <citation type="submission" date="2023-07" db="EMBL/GenBank/DDBJ databases">
        <title>Chromosome-level genome assembly of Artemia franciscana.</title>
        <authorList>
            <person name="Jo E."/>
        </authorList>
    </citation>
    <scope>NUCLEOTIDE SEQUENCE</scope>
    <source>
        <tissue evidence="9">Whole body</tissue>
    </source>
</reference>
<dbReference type="InterPro" id="IPR013162">
    <property type="entry name" value="CD80_C2-set"/>
</dbReference>
<evidence type="ECO:0000259" key="8">
    <source>
        <dbReference type="PROSITE" id="PS50835"/>
    </source>
</evidence>
<comment type="subcellular location">
    <subcellularLocation>
        <location evidence="1">Membrane</location>
        <topology evidence="1">Single-pass type I membrane protein</topology>
    </subcellularLocation>
</comment>
<comment type="caution">
    <text evidence="9">The sequence shown here is derived from an EMBL/GenBank/DDBJ whole genome shotgun (WGS) entry which is preliminary data.</text>
</comment>
<keyword evidence="10" id="KW-1185">Reference proteome</keyword>
<evidence type="ECO:0000256" key="2">
    <source>
        <dbReference type="ARBA" id="ARBA00023136"/>
    </source>
</evidence>
<dbReference type="CDD" id="cd00096">
    <property type="entry name" value="Ig"/>
    <property type="match status" value="1"/>
</dbReference>
<evidence type="ECO:0000256" key="7">
    <source>
        <dbReference type="SAM" id="SignalP"/>
    </source>
</evidence>
<keyword evidence="6" id="KW-1133">Transmembrane helix</keyword>
<feature type="domain" description="Ig-like" evidence="8">
    <location>
        <begin position="127"/>
        <end position="228"/>
    </location>
</feature>
<proteinExistence type="predicted"/>
<dbReference type="GO" id="GO:0098609">
    <property type="term" value="P:cell-cell adhesion"/>
    <property type="evidence" value="ECO:0007669"/>
    <property type="project" value="TreeGrafter"/>
</dbReference>
<dbReference type="Proteomes" id="UP001187531">
    <property type="component" value="Unassembled WGS sequence"/>
</dbReference>
<evidence type="ECO:0000313" key="10">
    <source>
        <dbReference type="Proteomes" id="UP001187531"/>
    </source>
</evidence>
<dbReference type="Pfam" id="PF08205">
    <property type="entry name" value="C2-set_2"/>
    <property type="match status" value="1"/>
</dbReference>
<dbReference type="GO" id="GO:0005911">
    <property type="term" value="C:cell-cell junction"/>
    <property type="evidence" value="ECO:0007669"/>
    <property type="project" value="TreeGrafter"/>
</dbReference>
<dbReference type="EMBL" id="JAVRJZ010000017">
    <property type="protein sequence ID" value="KAK2709998.1"/>
    <property type="molecule type" value="Genomic_DNA"/>
</dbReference>
<keyword evidence="3" id="KW-1015">Disulfide bond</keyword>
<feature type="signal peptide" evidence="7">
    <location>
        <begin position="1"/>
        <end position="18"/>
    </location>
</feature>
<keyword evidence="6" id="KW-0812">Transmembrane</keyword>
<evidence type="ECO:0000313" key="9">
    <source>
        <dbReference type="EMBL" id="KAK2709998.1"/>
    </source>
</evidence>
<dbReference type="InterPro" id="IPR003599">
    <property type="entry name" value="Ig_sub"/>
</dbReference>
<dbReference type="SMART" id="SM00408">
    <property type="entry name" value="IGc2"/>
    <property type="match status" value="2"/>
</dbReference>
<dbReference type="Pfam" id="PF07679">
    <property type="entry name" value="I-set"/>
    <property type="match status" value="1"/>
</dbReference>
<dbReference type="PANTHER" id="PTHR11640:SF154">
    <property type="entry name" value="IRREGULAR CHIASM C-ROUGHEST PROTEIN-LIKE PROTEIN"/>
    <property type="match status" value="1"/>
</dbReference>
<dbReference type="AlphaFoldDB" id="A0AA88HJ68"/>
<gene>
    <name evidence="9" type="ORF">QYM36_013617</name>
</gene>
<dbReference type="Pfam" id="PF13927">
    <property type="entry name" value="Ig_3"/>
    <property type="match status" value="2"/>
</dbReference>
<dbReference type="InterPro" id="IPR013098">
    <property type="entry name" value="Ig_I-set"/>
</dbReference>
<evidence type="ECO:0000256" key="6">
    <source>
        <dbReference type="SAM" id="Phobius"/>
    </source>
</evidence>
<evidence type="ECO:0000256" key="5">
    <source>
        <dbReference type="ARBA" id="ARBA00023319"/>
    </source>
</evidence>
<evidence type="ECO:0000256" key="1">
    <source>
        <dbReference type="ARBA" id="ARBA00004479"/>
    </source>
</evidence>
<dbReference type="InterPro" id="IPR036179">
    <property type="entry name" value="Ig-like_dom_sf"/>
</dbReference>
<keyword evidence="7" id="KW-0732">Signal</keyword>
<feature type="domain" description="Ig-like" evidence="8">
    <location>
        <begin position="239"/>
        <end position="320"/>
    </location>
</feature>
<keyword evidence="5" id="KW-0393">Immunoglobulin domain</keyword>
<dbReference type="GO" id="GO:0050839">
    <property type="term" value="F:cell adhesion molecule binding"/>
    <property type="evidence" value="ECO:0007669"/>
    <property type="project" value="TreeGrafter"/>
</dbReference>
<dbReference type="InterPro" id="IPR051275">
    <property type="entry name" value="Cell_adhesion_signaling"/>
</dbReference>
<dbReference type="SUPFAM" id="SSF48726">
    <property type="entry name" value="Immunoglobulin"/>
    <property type="match status" value="5"/>
</dbReference>
<dbReference type="SMART" id="SM00409">
    <property type="entry name" value="IG"/>
    <property type="match status" value="4"/>
</dbReference>
<dbReference type="InterPro" id="IPR013783">
    <property type="entry name" value="Ig-like_fold"/>
</dbReference>